<dbReference type="Proteomes" id="UP001055658">
    <property type="component" value="Chromosome"/>
</dbReference>
<dbReference type="Pfam" id="PF11185">
    <property type="entry name" value="DUF2971"/>
    <property type="match status" value="1"/>
</dbReference>
<gene>
    <name evidence="1" type="ORF">MJO52_11745</name>
</gene>
<proteinExistence type="predicted"/>
<name>A0ABY4VA43_9GAMM</name>
<dbReference type="EMBL" id="CP092418">
    <property type="protein sequence ID" value="USD19755.1"/>
    <property type="molecule type" value="Genomic_DNA"/>
</dbReference>
<evidence type="ECO:0000313" key="1">
    <source>
        <dbReference type="EMBL" id="USD19755.1"/>
    </source>
</evidence>
<organism evidence="1 2">
    <name type="scientific">Microbulbifer variabilis</name>
    <dbReference type="NCBI Taxonomy" id="266805"/>
    <lineage>
        <taxon>Bacteria</taxon>
        <taxon>Pseudomonadati</taxon>
        <taxon>Pseudomonadota</taxon>
        <taxon>Gammaproteobacteria</taxon>
        <taxon>Cellvibrionales</taxon>
        <taxon>Microbulbiferaceae</taxon>
        <taxon>Microbulbifer</taxon>
    </lineage>
</organism>
<dbReference type="RefSeq" id="WP_252081849.1">
    <property type="nucleotide sequence ID" value="NZ_CP092418.1"/>
</dbReference>
<dbReference type="InterPro" id="IPR021352">
    <property type="entry name" value="DUF2971"/>
</dbReference>
<evidence type="ECO:0000313" key="2">
    <source>
        <dbReference type="Proteomes" id="UP001055658"/>
    </source>
</evidence>
<keyword evidence="2" id="KW-1185">Reference proteome</keyword>
<protein>
    <submittedName>
        <fullName evidence="1">DUF2971 domain-containing protein</fullName>
    </submittedName>
</protein>
<reference evidence="1" key="1">
    <citation type="submission" date="2022-02" db="EMBL/GenBank/DDBJ databases">
        <title>Coral-associated bacteria.</title>
        <authorList>
            <person name="Tang K."/>
            <person name="Wang X."/>
        </authorList>
    </citation>
    <scope>NUCLEOTIDE SEQUENCE</scope>
    <source>
        <strain evidence="1">SCSIO 43006</strain>
    </source>
</reference>
<accession>A0ABY4VA43</accession>
<sequence>MDLIYHYTDIQGLFGILDKDEFWLTDHRFLNDPSEGAYADEILKDNKDKILADCNPESHELIFYNLERTYTGSENYHSRIYVGSFSAAPDRLSQWRGYCAENGGYCIGFNLKKLQEISTDYDFCKCNYDYEKVISRWKELAGFYHNSLLGVDYATEEIHKSEKFQDAFNFVINKTHMRFETKDPGYYEEEEIRLYRDLPISNNETCYRPSQGALIPFIKLKGIKDCIEEIIVGPLGDAERNYLALSEYKAQKSANFVLAPSAIRFR</sequence>